<keyword evidence="3" id="KW-0732">Signal</keyword>
<name>A0A0P1AL22_PLAHL</name>
<sequence>MASTTFPVLWKDSHEHGIKGIVDVDMKDLSLKSTRLRDLFPVLNTVINAQCSTASSYREVERLLLYGTCVGHQRSFDALIPELENCPRFVAIMRVHPKKVVDTRVKIYVKTLTEKSYLVNCRSTDTVCHIKSRIMDKERIAVEKQQLVYAGKCLENHLTLNSYGIQAYSRLYMVKKMFGGGLPPRIFADVSDNSLLIEREFSRDAPDWRIAYRGLNIEGKCNNEDCVAYRRMIIYPKRYEAFNLMRDDDIRCPMCQEKVKPRTCGFYDCYWKFDGVQSDDGFSLISKWKDAFGRKYHRFNTDKKYGSVEWESLLIVAKPREESVNVVLSPSDKLSRWSTLNTSVLSIFPSSYQAIANISAIDDYTDLLTGTFDINLFTKSLFLINSPYKKRHFLSTILILQFMIFSCALSVVVLLCVHLLHRVRDYDATLGLATSTLDSLSFRSLSSLQDLQRSHETFVHVFSVQFPLALTCFTSVYVLKQTFAIPGSALLNLFAGAFLPFALAFPLVCILTACGASCCYILSKNLASEELVLNLCERILPGKLNMLRKKIEDARAQNQLLYLLLFLRIFPFTPNWFLNMASPWLQVPLKLFAPSVVLGLLPYNLITVHAGAMLSSLKSTSDLMDSRTIGFLVILAIGMLIPALMKKQVSAQNRENQDHISKSNQKID</sequence>
<dbReference type="PRINTS" id="PR00348">
    <property type="entry name" value="UBIQUITIN"/>
</dbReference>
<dbReference type="Pfam" id="PF09335">
    <property type="entry name" value="VTT_dom"/>
    <property type="match status" value="1"/>
</dbReference>
<dbReference type="GeneID" id="36406771"/>
<evidence type="ECO:0000259" key="7">
    <source>
        <dbReference type="PROSITE" id="PS50053"/>
    </source>
</evidence>
<dbReference type="InterPro" id="IPR032816">
    <property type="entry name" value="VTT_dom"/>
</dbReference>
<dbReference type="PROSITE" id="PS50053">
    <property type="entry name" value="UBIQUITIN_2"/>
    <property type="match status" value="1"/>
</dbReference>
<dbReference type="Proteomes" id="UP000054928">
    <property type="component" value="Unassembled WGS sequence"/>
</dbReference>
<proteinExistence type="predicted"/>
<dbReference type="SUPFAM" id="SSF54236">
    <property type="entry name" value="Ubiquitin-like"/>
    <property type="match status" value="1"/>
</dbReference>
<dbReference type="Gene3D" id="3.10.20.90">
    <property type="entry name" value="Phosphatidylinositol 3-kinase Catalytic Subunit, Chain A, domain 1"/>
    <property type="match status" value="1"/>
</dbReference>
<comment type="subcellular location">
    <subcellularLocation>
        <location evidence="1">Membrane</location>
        <topology evidence="1">Multi-pass membrane protein</topology>
    </subcellularLocation>
</comment>
<dbReference type="Pfam" id="PF00240">
    <property type="entry name" value="ubiquitin"/>
    <property type="match status" value="1"/>
</dbReference>
<evidence type="ECO:0000256" key="6">
    <source>
        <dbReference type="SAM" id="Phobius"/>
    </source>
</evidence>
<evidence type="ECO:0000256" key="5">
    <source>
        <dbReference type="ARBA" id="ARBA00023136"/>
    </source>
</evidence>
<dbReference type="EMBL" id="CCYD01000553">
    <property type="protein sequence ID" value="CEG41366.1"/>
    <property type="molecule type" value="Genomic_DNA"/>
</dbReference>
<evidence type="ECO:0000256" key="2">
    <source>
        <dbReference type="ARBA" id="ARBA00022692"/>
    </source>
</evidence>
<dbReference type="AlphaFoldDB" id="A0A0P1AL22"/>
<feature type="transmembrane region" description="Helical" evidence="6">
    <location>
        <begin position="591"/>
        <end position="614"/>
    </location>
</feature>
<feature type="transmembrane region" description="Helical" evidence="6">
    <location>
        <begin position="458"/>
        <end position="479"/>
    </location>
</feature>
<feature type="transmembrane region" description="Helical" evidence="6">
    <location>
        <begin position="491"/>
        <end position="523"/>
    </location>
</feature>
<dbReference type="PANTHER" id="PTHR43220:SF21">
    <property type="entry name" value="TRANSMEMBRANE PROTEIN 41A"/>
    <property type="match status" value="1"/>
</dbReference>
<dbReference type="OrthoDB" id="428577at2759"/>
<dbReference type="InterPro" id="IPR029071">
    <property type="entry name" value="Ubiquitin-like_domsf"/>
</dbReference>
<feature type="domain" description="Ubiquitin-like" evidence="7">
    <location>
        <begin position="105"/>
        <end position="180"/>
    </location>
</feature>
<accession>A0A0P1AL22</accession>
<dbReference type="InterPro" id="IPR019956">
    <property type="entry name" value="Ubiquitin_dom"/>
</dbReference>
<feature type="transmembrane region" description="Helical" evidence="6">
    <location>
        <begin position="393"/>
        <end position="420"/>
    </location>
</feature>
<evidence type="ECO:0000256" key="4">
    <source>
        <dbReference type="ARBA" id="ARBA00022989"/>
    </source>
</evidence>
<dbReference type="RefSeq" id="XP_024577735.1">
    <property type="nucleotide sequence ID" value="XM_024727127.1"/>
</dbReference>
<protein>
    <submittedName>
        <fullName evidence="8">Predicted membrane protein</fullName>
    </submittedName>
</protein>
<keyword evidence="5 6" id="KW-0472">Membrane</keyword>
<dbReference type="STRING" id="4781.A0A0P1AL22"/>
<dbReference type="SMART" id="SM00213">
    <property type="entry name" value="UBQ"/>
    <property type="match status" value="1"/>
</dbReference>
<dbReference type="InterPro" id="IPR000626">
    <property type="entry name" value="Ubiquitin-like_dom"/>
</dbReference>
<feature type="transmembrane region" description="Helical" evidence="6">
    <location>
        <begin position="626"/>
        <end position="645"/>
    </location>
</feature>
<dbReference type="GO" id="GO:0016020">
    <property type="term" value="C:membrane"/>
    <property type="evidence" value="ECO:0007669"/>
    <property type="project" value="UniProtKB-SubCell"/>
</dbReference>
<dbReference type="InterPro" id="IPR045014">
    <property type="entry name" value="TM41A/B"/>
</dbReference>
<evidence type="ECO:0000256" key="3">
    <source>
        <dbReference type="ARBA" id="ARBA00022729"/>
    </source>
</evidence>
<keyword evidence="2 6" id="KW-0812">Transmembrane</keyword>
<evidence type="ECO:0000256" key="1">
    <source>
        <dbReference type="ARBA" id="ARBA00004141"/>
    </source>
</evidence>
<organism evidence="8 9">
    <name type="scientific">Plasmopara halstedii</name>
    <name type="common">Downy mildew of sunflower</name>
    <dbReference type="NCBI Taxonomy" id="4781"/>
    <lineage>
        <taxon>Eukaryota</taxon>
        <taxon>Sar</taxon>
        <taxon>Stramenopiles</taxon>
        <taxon>Oomycota</taxon>
        <taxon>Peronosporomycetes</taxon>
        <taxon>Peronosporales</taxon>
        <taxon>Peronosporaceae</taxon>
        <taxon>Plasmopara</taxon>
    </lineage>
</organism>
<keyword evidence="4 6" id="KW-1133">Transmembrane helix</keyword>
<evidence type="ECO:0000313" key="8">
    <source>
        <dbReference type="EMBL" id="CEG41366.1"/>
    </source>
</evidence>
<dbReference type="PANTHER" id="PTHR43220">
    <property type="match status" value="1"/>
</dbReference>
<reference evidence="9" key="1">
    <citation type="submission" date="2014-09" db="EMBL/GenBank/DDBJ databases">
        <authorList>
            <person name="Sharma Rahul"/>
            <person name="Thines Marco"/>
        </authorList>
    </citation>
    <scope>NUCLEOTIDE SEQUENCE [LARGE SCALE GENOMIC DNA]</scope>
</reference>
<evidence type="ECO:0000313" key="9">
    <source>
        <dbReference type="Proteomes" id="UP000054928"/>
    </source>
</evidence>
<keyword evidence="9" id="KW-1185">Reference proteome</keyword>